<reference evidence="1 2" key="2">
    <citation type="submission" date="2018-09" db="EMBL/GenBank/DDBJ databases">
        <title>Genome of Sphaerochaeta halotolerans strain 4-11.</title>
        <authorList>
            <person name="Nazina T.N."/>
            <person name="Sokolova D.S."/>
        </authorList>
    </citation>
    <scope>NUCLEOTIDE SEQUENCE [LARGE SCALE GENOMIC DNA]</scope>
    <source>
        <strain evidence="1 2">4-11</strain>
    </source>
</reference>
<dbReference type="AlphaFoldDB" id="A0A372MGF8"/>
<gene>
    <name evidence="1" type="ORF">DYP60_09780</name>
</gene>
<accession>A0A372MGF8</accession>
<dbReference type="Proteomes" id="UP000264002">
    <property type="component" value="Unassembled WGS sequence"/>
</dbReference>
<sequence length="583" mass="67014">MEIPAAIKKACDVVSSHYGALEEYFDDYIIDNESTLKLVQSFVDSLIELVSDAEVYVEAQATQYADALILTNPKAIRRIHSANVDTLSGELLDTLTAWEENPGFFCFFTIQERICKDFFAIEDCITGNTYKLYSPSLQDLQEKRESRNVHYLALMMNNGECLQASGTLHYTHYSSSDIDFLCNTFDATTFSSSGLTGLLLRHPTAMYYLDFQIPGNELVHNGHTLVLFYTSVPRLSYTFDPDYWTIDNRGKVASYGLERSSDAMRSAYPDETFWNDIAMAGMRVFKMEKHWVVLALYSQAFEALLTILGLSRDTEPVSVALSLVLHLQKHAKRLPWTPFSLLPEEEMHQESNQEMDMTALNTFFGKYSEAYNNGKPFDLISEARKLGIDEDLAKDLIEQMQKKRESRDYQVPEAEVKYRLEGWPVPPPAERDVFGDGILSSELFLILDSDETDDAFNVLSGNQWKEEIEEMGLFFFLQDAFSEEFYDDGVTILNTFLWILLHLSEQKVLVRSIALEIFCLFPFLNDFYEFEDFVERFSEKVYKLFCRTSLCTITHRVKREERKRGLYTVQASSFLKSIISPIG</sequence>
<dbReference type="EMBL" id="QUWK01000009">
    <property type="protein sequence ID" value="RFU94478.1"/>
    <property type="molecule type" value="Genomic_DNA"/>
</dbReference>
<proteinExistence type="predicted"/>
<comment type="caution">
    <text evidence="1">The sequence shown here is derived from an EMBL/GenBank/DDBJ whole genome shotgun (WGS) entry which is preliminary data.</text>
</comment>
<reference evidence="2" key="1">
    <citation type="submission" date="2018-08" db="EMBL/GenBank/DDBJ databases">
        <authorList>
            <person name="Grouzdev D.S."/>
            <person name="Krutkina M.S."/>
        </authorList>
    </citation>
    <scope>NUCLEOTIDE SEQUENCE [LARGE SCALE GENOMIC DNA]</scope>
    <source>
        <strain evidence="2">4-11</strain>
    </source>
</reference>
<protein>
    <submittedName>
        <fullName evidence="1">Uncharacterized protein</fullName>
    </submittedName>
</protein>
<keyword evidence="2" id="KW-1185">Reference proteome</keyword>
<name>A0A372MGF8_9SPIR</name>
<evidence type="ECO:0000313" key="2">
    <source>
        <dbReference type="Proteomes" id="UP000264002"/>
    </source>
</evidence>
<dbReference type="RefSeq" id="WP_117330816.1">
    <property type="nucleotide sequence ID" value="NZ_QUWK01000009.1"/>
</dbReference>
<organism evidence="1 2">
    <name type="scientific">Sphaerochaeta halotolerans</name>
    <dbReference type="NCBI Taxonomy" id="2293840"/>
    <lineage>
        <taxon>Bacteria</taxon>
        <taxon>Pseudomonadati</taxon>
        <taxon>Spirochaetota</taxon>
        <taxon>Spirochaetia</taxon>
        <taxon>Spirochaetales</taxon>
        <taxon>Sphaerochaetaceae</taxon>
        <taxon>Sphaerochaeta</taxon>
    </lineage>
</organism>
<evidence type="ECO:0000313" key="1">
    <source>
        <dbReference type="EMBL" id="RFU94478.1"/>
    </source>
</evidence>